<feature type="region of interest" description="Disordered" evidence="7">
    <location>
        <begin position="81"/>
        <end position="115"/>
    </location>
</feature>
<evidence type="ECO:0000256" key="5">
    <source>
        <dbReference type="ARBA" id="ARBA00023163"/>
    </source>
</evidence>
<keyword evidence="1" id="KW-0479">Metal-binding</keyword>
<dbReference type="SMART" id="SM00906">
    <property type="entry name" value="Fungal_trans"/>
    <property type="match status" value="1"/>
</dbReference>
<organism evidence="9 10">
    <name type="scientific">Talaromyces atroroseus</name>
    <dbReference type="NCBI Taxonomy" id="1441469"/>
    <lineage>
        <taxon>Eukaryota</taxon>
        <taxon>Fungi</taxon>
        <taxon>Dikarya</taxon>
        <taxon>Ascomycota</taxon>
        <taxon>Pezizomycotina</taxon>
        <taxon>Eurotiomycetes</taxon>
        <taxon>Eurotiomycetidae</taxon>
        <taxon>Eurotiales</taxon>
        <taxon>Trichocomaceae</taxon>
        <taxon>Talaromyces</taxon>
        <taxon>Talaromyces sect. Trachyspermi</taxon>
    </lineage>
</organism>
<dbReference type="STRING" id="1441469.A0A225AME5"/>
<evidence type="ECO:0000256" key="3">
    <source>
        <dbReference type="ARBA" id="ARBA00023015"/>
    </source>
</evidence>
<evidence type="ECO:0000259" key="8">
    <source>
        <dbReference type="SMART" id="SM00906"/>
    </source>
</evidence>
<feature type="compositionally biased region" description="Basic and acidic residues" evidence="7">
    <location>
        <begin position="100"/>
        <end position="114"/>
    </location>
</feature>
<protein>
    <recommendedName>
        <fullName evidence="8">Xylanolytic transcriptional activator regulatory domain-containing protein</fullName>
    </recommendedName>
</protein>
<keyword evidence="3" id="KW-0805">Transcription regulation</keyword>
<evidence type="ECO:0000256" key="6">
    <source>
        <dbReference type="ARBA" id="ARBA00023242"/>
    </source>
</evidence>
<evidence type="ECO:0000256" key="7">
    <source>
        <dbReference type="SAM" id="MobiDB-lite"/>
    </source>
</evidence>
<keyword evidence="2" id="KW-0862">Zinc</keyword>
<dbReference type="Proteomes" id="UP000214365">
    <property type="component" value="Unassembled WGS sequence"/>
</dbReference>
<dbReference type="GeneID" id="31008439"/>
<evidence type="ECO:0000313" key="10">
    <source>
        <dbReference type="Proteomes" id="UP000214365"/>
    </source>
</evidence>
<dbReference type="AlphaFoldDB" id="A0A225AME5"/>
<keyword evidence="5" id="KW-0804">Transcription</keyword>
<proteinExistence type="predicted"/>
<dbReference type="PANTHER" id="PTHR31313">
    <property type="entry name" value="TY1 ENHANCER ACTIVATOR"/>
    <property type="match status" value="1"/>
</dbReference>
<keyword evidence="10" id="KW-1185">Reference proteome</keyword>
<dbReference type="GO" id="GO:0006351">
    <property type="term" value="P:DNA-templated transcription"/>
    <property type="evidence" value="ECO:0007669"/>
    <property type="project" value="InterPro"/>
</dbReference>
<feature type="domain" description="Xylanolytic transcriptional activator regulatory" evidence="8">
    <location>
        <begin position="312"/>
        <end position="389"/>
    </location>
</feature>
<evidence type="ECO:0000256" key="2">
    <source>
        <dbReference type="ARBA" id="ARBA00022833"/>
    </source>
</evidence>
<dbReference type="GO" id="GO:0003677">
    <property type="term" value="F:DNA binding"/>
    <property type="evidence" value="ECO:0007669"/>
    <property type="project" value="UniProtKB-KW"/>
</dbReference>
<comment type="caution">
    <text evidence="9">The sequence shown here is derived from an EMBL/GenBank/DDBJ whole genome shotgun (WGS) entry which is preliminary data.</text>
</comment>
<accession>A0A225AME5</accession>
<dbReference type="CDD" id="cd12148">
    <property type="entry name" value="fungal_TF_MHR"/>
    <property type="match status" value="1"/>
</dbReference>
<gene>
    <name evidence="9" type="ORF">UA08_08683</name>
</gene>
<keyword evidence="6" id="KW-0539">Nucleus</keyword>
<dbReference type="EMBL" id="LFMY01000016">
    <property type="protein sequence ID" value="OKL56106.1"/>
    <property type="molecule type" value="Genomic_DNA"/>
</dbReference>
<keyword evidence="4" id="KW-0238">DNA-binding</keyword>
<evidence type="ECO:0000256" key="1">
    <source>
        <dbReference type="ARBA" id="ARBA00022723"/>
    </source>
</evidence>
<dbReference type="Pfam" id="PF04082">
    <property type="entry name" value="Fungal_trans"/>
    <property type="match status" value="1"/>
</dbReference>
<dbReference type="GO" id="GO:0008270">
    <property type="term" value="F:zinc ion binding"/>
    <property type="evidence" value="ECO:0007669"/>
    <property type="project" value="InterPro"/>
</dbReference>
<dbReference type="RefSeq" id="XP_020116227.1">
    <property type="nucleotide sequence ID" value="XM_020263787.1"/>
</dbReference>
<dbReference type="InterPro" id="IPR051615">
    <property type="entry name" value="Transcr_Regulatory_Elem"/>
</dbReference>
<dbReference type="OrthoDB" id="2154091at2759"/>
<dbReference type="PANTHER" id="PTHR31313:SF81">
    <property type="entry name" value="TY1 ENHANCER ACTIVATOR"/>
    <property type="match status" value="1"/>
</dbReference>
<name>A0A225AME5_TALAT</name>
<sequence length="726" mass="81893">MNTDEARPEGKAEAEDVYRMSILSKEKSARASKWSHRLCRASHSVAVTEIKYRPPSKQYVESLLARIKSLEDELTALGQTAAAFPPTIEPAEYSPATEDTSDHDSPGSDERDPVTDVSQLMGRLNVGSDGQLHYFGSQSNYHLLQSQMGVKRISGTSFEMQQLGLLAAAQLNKTVIVSQELRDHLLDLYWNWQNSWNYVVHKEPFMRDLQNGNGKYCSPLLLSAVLALASRYSDRIEIRSVADDPNTAGDAFVEQAKILLLYETEAPTVTTVQAASLLALRTMSDNKDALGWLYCGTFMFDSIYYMLNAVSHNRRLGNATRMAYNIGLNLDCTHWVAKGLVSEEEAEVRKIAWWGVYTIDKLFAIALGRPAATKKAHVTCPRPELIPSVEYGPWLADLHKGQLAPAAHSRIVSVAHSVSESLTIATEAMDEIYSPNNRLPKQTMESIITKADIALQMYYTSLPTFLRLPSSPRVPTLPHIYELHIQYHVCQILLHRPLIKAKTQREVENNSSLDDGNAHMQACRHSATEVVNMLRIYKHFYTMLCRFTRIEFDSHVHQRRIAIVTVHNVFTASVIHLLDVRSRAISKPLRKRSLLYLQICIETLQDLSVAWCAWSQRALQALQVLAKEWHVDEFFDLKSTSSLYYEVSREESAVELEESRSALKDADSVNFTGTPPVLEDINQESSSIVYPPHFDASIFGSLFKDASASTEMDRMAQLWLEEIGFM</sequence>
<evidence type="ECO:0000256" key="4">
    <source>
        <dbReference type="ARBA" id="ARBA00023125"/>
    </source>
</evidence>
<reference evidence="9 10" key="1">
    <citation type="submission" date="2015-06" db="EMBL/GenBank/DDBJ databases">
        <title>Talaromyces atroroseus IBT 11181 draft genome.</title>
        <authorList>
            <person name="Rasmussen K.B."/>
            <person name="Rasmussen S."/>
            <person name="Petersen B."/>
            <person name="Sicheritz-Ponten T."/>
            <person name="Mortensen U.H."/>
            <person name="Thrane U."/>
        </authorList>
    </citation>
    <scope>NUCLEOTIDE SEQUENCE [LARGE SCALE GENOMIC DNA]</scope>
    <source>
        <strain evidence="9 10">IBT 11181</strain>
    </source>
</reference>
<dbReference type="InterPro" id="IPR007219">
    <property type="entry name" value="XnlR_reg_dom"/>
</dbReference>
<evidence type="ECO:0000313" key="9">
    <source>
        <dbReference type="EMBL" id="OKL56106.1"/>
    </source>
</evidence>